<feature type="compositionally biased region" description="Basic and acidic residues" evidence="1">
    <location>
        <begin position="238"/>
        <end position="258"/>
    </location>
</feature>
<name>A0A0L0V9J9_9BASI</name>
<keyword evidence="3" id="KW-1185">Reference proteome</keyword>
<dbReference type="Proteomes" id="UP000054564">
    <property type="component" value="Unassembled WGS sequence"/>
</dbReference>
<proteinExistence type="predicted"/>
<organism evidence="2 3">
    <name type="scientific">Puccinia striiformis f. sp. tritici PST-78</name>
    <dbReference type="NCBI Taxonomy" id="1165861"/>
    <lineage>
        <taxon>Eukaryota</taxon>
        <taxon>Fungi</taxon>
        <taxon>Dikarya</taxon>
        <taxon>Basidiomycota</taxon>
        <taxon>Pucciniomycotina</taxon>
        <taxon>Pucciniomycetes</taxon>
        <taxon>Pucciniales</taxon>
        <taxon>Pucciniaceae</taxon>
        <taxon>Puccinia</taxon>
    </lineage>
</organism>
<dbReference type="EMBL" id="AJIL01000090">
    <property type="protein sequence ID" value="KNE95881.1"/>
    <property type="molecule type" value="Genomic_DNA"/>
</dbReference>
<feature type="compositionally biased region" description="Basic residues" evidence="1">
    <location>
        <begin position="215"/>
        <end position="228"/>
    </location>
</feature>
<evidence type="ECO:0008006" key="4">
    <source>
        <dbReference type="Google" id="ProtNLM"/>
    </source>
</evidence>
<gene>
    <name evidence="2" type="ORF">PSTG_10798</name>
</gene>
<sequence>MEPYSLEVAMNDSGLDAIPKLTHSNYHLWESMITIFLRARDLLEVCLHEQEAPWTGTIQSKDACALLHLSLAVDESIFHAIFIGDTDRTAHTIWMELKDRYGTVSIFTKMRVWEDWESIHYDSTLTNYLDRTSECLDQLVIVGFDVIGCPLFSAHMICRVTKVEPALMDHLCMVNDAQVSNPYLLIEKLRTLPTRQPPTGELSGTILETSTSHTRNPRSKRKKKRPRRSCSNGTHNPDTSHSESKCRAIRLEERNKRF</sequence>
<dbReference type="AlphaFoldDB" id="A0A0L0V9J9"/>
<feature type="region of interest" description="Disordered" evidence="1">
    <location>
        <begin position="195"/>
        <end position="258"/>
    </location>
</feature>
<evidence type="ECO:0000313" key="3">
    <source>
        <dbReference type="Proteomes" id="UP000054564"/>
    </source>
</evidence>
<evidence type="ECO:0000313" key="2">
    <source>
        <dbReference type="EMBL" id="KNE95881.1"/>
    </source>
</evidence>
<accession>A0A0L0V9J9</accession>
<reference evidence="3" key="1">
    <citation type="submission" date="2014-03" db="EMBL/GenBank/DDBJ databases">
        <title>The Genome Sequence of Puccinia striiformis f. sp. tritici PST-78.</title>
        <authorList>
            <consortium name="The Broad Institute Genome Sequencing Platform"/>
            <person name="Cuomo C."/>
            <person name="Hulbert S."/>
            <person name="Chen X."/>
            <person name="Walker B."/>
            <person name="Young S.K."/>
            <person name="Zeng Q."/>
            <person name="Gargeya S."/>
            <person name="Fitzgerald M."/>
            <person name="Haas B."/>
            <person name="Abouelleil A."/>
            <person name="Alvarado L."/>
            <person name="Arachchi H.M."/>
            <person name="Berlin A.M."/>
            <person name="Chapman S.B."/>
            <person name="Goldberg J."/>
            <person name="Griggs A."/>
            <person name="Gujja S."/>
            <person name="Hansen M."/>
            <person name="Howarth C."/>
            <person name="Imamovic A."/>
            <person name="Larimer J."/>
            <person name="McCowan C."/>
            <person name="Montmayeur A."/>
            <person name="Murphy C."/>
            <person name="Neiman D."/>
            <person name="Pearson M."/>
            <person name="Priest M."/>
            <person name="Roberts A."/>
            <person name="Saif S."/>
            <person name="Shea T."/>
            <person name="Sisk P."/>
            <person name="Sykes S."/>
            <person name="Wortman J."/>
            <person name="Nusbaum C."/>
            <person name="Birren B."/>
        </authorList>
    </citation>
    <scope>NUCLEOTIDE SEQUENCE [LARGE SCALE GENOMIC DNA]</scope>
    <source>
        <strain evidence="3">race PST-78</strain>
    </source>
</reference>
<comment type="caution">
    <text evidence="2">The sequence shown here is derived from an EMBL/GenBank/DDBJ whole genome shotgun (WGS) entry which is preliminary data.</text>
</comment>
<dbReference type="OrthoDB" id="2513437at2759"/>
<protein>
    <recommendedName>
        <fullName evidence="4">DUF4219 domain-containing protein</fullName>
    </recommendedName>
</protein>
<evidence type="ECO:0000256" key="1">
    <source>
        <dbReference type="SAM" id="MobiDB-lite"/>
    </source>
</evidence>